<reference evidence="1" key="1">
    <citation type="submission" date="2022-12" db="EMBL/GenBank/DDBJ databases">
        <title>Genome assemblies of Blomia tropicalis.</title>
        <authorList>
            <person name="Cui Y."/>
        </authorList>
    </citation>
    <scope>NUCLEOTIDE SEQUENCE</scope>
    <source>
        <tissue evidence="1">Adult mites</tissue>
    </source>
</reference>
<evidence type="ECO:0000313" key="2">
    <source>
        <dbReference type="Proteomes" id="UP001142055"/>
    </source>
</evidence>
<dbReference type="Proteomes" id="UP001142055">
    <property type="component" value="Chromosome 1"/>
</dbReference>
<proteinExistence type="predicted"/>
<sequence>MMMMMADTHSSNGMVINSNQDERIYVTGLEGSRSVLPCDVTRPHNDTIDLILWFRGADEKALYSIDARRASTMQRAKHFSGDEIGARAYIDTTT</sequence>
<dbReference type="Gene3D" id="2.60.40.10">
    <property type="entry name" value="Immunoglobulins"/>
    <property type="match status" value="1"/>
</dbReference>
<gene>
    <name evidence="1" type="ORF">RDWZM_001271</name>
</gene>
<name>A0A9Q0RQG6_BLOTA</name>
<dbReference type="InterPro" id="IPR013783">
    <property type="entry name" value="Ig-like_fold"/>
</dbReference>
<comment type="caution">
    <text evidence="1">The sequence shown here is derived from an EMBL/GenBank/DDBJ whole genome shotgun (WGS) entry which is preliminary data.</text>
</comment>
<dbReference type="EMBL" id="JAPWDV010000001">
    <property type="protein sequence ID" value="KAJ6222726.1"/>
    <property type="molecule type" value="Genomic_DNA"/>
</dbReference>
<dbReference type="AlphaFoldDB" id="A0A9Q0RQG6"/>
<keyword evidence="2" id="KW-1185">Reference proteome</keyword>
<evidence type="ECO:0000313" key="1">
    <source>
        <dbReference type="EMBL" id="KAJ6222726.1"/>
    </source>
</evidence>
<organism evidence="1 2">
    <name type="scientific">Blomia tropicalis</name>
    <name type="common">Mite</name>
    <dbReference type="NCBI Taxonomy" id="40697"/>
    <lineage>
        <taxon>Eukaryota</taxon>
        <taxon>Metazoa</taxon>
        <taxon>Ecdysozoa</taxon>
        <taxon>Arthropoda</taxon>
        <taxon>Chelicerata</taxon>
        <taxon>Arachnida</taxon>
        <taxon>Acari</taxon>
        <taxon>Acariformes</taxon>
        <taxon>Sarcoptiformes</taxon>
        <taxon>Astigmata</taxon>
        <taxon>Glycyphagoidea</taxon>
        <taxon>Echimyopodidae</taxon>
        <taxon>Blomia</taxon>
    </lineage>
</organism>
<protein>
    <submittedName>
        <fullName evidence="1">Uncharacterized protein</fullName>
    </submittedName>
</protein>
<accession>A0A9Q0RQG6</accession>
<feature type="non-terminal residue" evidence="1">
    <location>
        <position position="94"/>
    </location>
</feature>